<dbReference type="AlphaFoldDB" id="A0A443J780"/>
<dbReference type="CDD" id="cd06261">
    <property type="entry name" value="TM_PBP2"/>
    <property type="match status" value="1"/>
</dbReference>
<comment type="caution">
    <text evidence="10">The sequence shown here is derived from an EMBL/GenBank/DDBJ whole genome shotgun (WGS) entry which is preliminary data.</text>
</comment>
<evidence type="ECO:0000313" key="10">
    <source>
        <dbReference type="EMBL" id="RWR16263.1"/>
    </source>
</evidence>
<dbReference type="Pfam" id="PF00528">
    <property type="entry name" value="BPD_transp_1"/>
    <property type="match status" value="1"/>
</dbReference>
<dbReference type="GO" id="GO:0055085">
    <property type="term" value="P:transmembrane transport"/>
    <property type="evidence" value="ECO:0007669"/>
    <property type="project" value="InterPro"/>
</dbReference>
<dbReference type="InterPro" id="IPR035906">
    <property type="entry name" value="MetI-like_sf"/>
</dbReference>
<keyword evidence="3 8" id="KW-0813">Transport</keyword>
<evidence type="ECO:0000256" key="2">
    <source>
        <dbReference type="ARBA" id="ARBA00007069"/>
    </source>
</evidence>
<evidence type="ECO:0000256" key="4">
    <source>
        <dbReference type="ARBA" id="ARBA00022475"/>
    </source>
</evidence>
<gene>
    <name evidence="10" type="ORF">D2T30_22130</name>
</gene>
<comment type="similarity">
    <text evidence="2">Belongs to the binding-protein-dependent transport system permease family. CysTW subfamily.</text>
</comment>
<dbReference type="PANTHER" id="PTHR42929:SF1">
    <property type="entry name" value="INNER MEMBRANE ABC TRANSPORTER PERMEASE PROTEIN YDCU-RELATED"/>
    <property type="match status" value="1"/>
</dbReference>
<proteinExistence type="inferred from homology"/>
<evidence type="ECO:0000259" key="9">
    <source>
        <dbReference type="PROSITE" id="PS50928"/>
    </source>
</evidence>
<dbReference type="GO" id="GO:0005886">
    <property type="term" value="C:plasma membrane"/>
    <property type="evidence" value="ECO:0007669"/>
    <property type="project" value="UniProtKB-SubCell"/>
</dbReference>
<protein>
    <submittedName>
        <fullName evidence="10">ABC transporter permease</fullName>
    </submittedName>
</protein>
<dbReference type="PROSITE" id="PS50928">
    <property type="entry name" value="ABC_TM1"/>
    <property type="match status" value="1"/>
</dbReference>
<evidence type="ECO:0000256" key="8">
    <source>
        <dbReference type="RuleBase" id="RU363032"/>
    </source>
</evidence>
<dbReference type="PANTHER" id="PTHR42929">
    <property type="entry name" value="INNER MEMBRANE ABC TRANSPORTER PERMEASE PROTEIN YDCU-RELATED-RELATED"/>
    <property type="match status" value="1"/>
</dbReference>
<keyword evidence="5 8" id="KW-0812">Transmembrane</keyword>
<evidence type="ECO:0000256" key="7">
    <source>
        <dbReference type="ARBA" id="ARBA00023136"/>
    </source>
</evidence>
<organism evidence="10 11">
    <name type="scientific">Paenirhodobacter populi</name>
    <dbReference type="NCBI Taxonomy" id="2306993"/>
    <lineage>
        <taxon>Bacteria</taxon>
        <taxon>Pseudomonadati</taxon>
        <taxon>Pseudomonadota</taxon>
        <taxon>Alphaproteobacteria</taxon>
        <taxon>Rhodobacterales</taxon>
        <taxon>Rhodobacter group</taxon>
        <taxon>Paenirhodobacter</taxon>
    </lineage>
</organism>
<keyword evidence="6 8" id="KW-1133">Transmembrane helix</keyword>
<sequence length="284" mass="31320">MSSERLSQLQVAPLAILLTLFTGLPLLMVVVLSFWPFDGLEYAPGFTLTNYAEMFASATTWRTFAVTLRYAAITWAITLLIGFTVSYYLVFHVRRVKVQIALFLLCTIPFWTSGVIRTISWIPFLGREGLFNMALMKLGLTQGPLDMLLFSDFAVVLTYVNLFTLFMIVPVFNAMAKIDRNVIEAAHDAGATQWQILRDIVIPLSSTGIALGSIFVVTLVMGDFLVVRAMSGGQSSSVVSAMKNNIDQLYYPQAAASAVLLIAVVLAMVTAILRIVDVRAELSR</sequence>
<dbReference type="Proteomes" id="UP000284476">
    <property type="component" value="Unassembled WGS sequence"/>
</dbReference>
<dbReference type="InterPro" id="IPR000515">
    <property type="entry name" value="MetI-like"/>
</dbReference>
<dbReference type="Gene3D" id="1.10.3720.10">
    <property type="entry name" value="MetI-like"/>
    <property type="match status" value="1"/>
</dbReference>
<reference evidence="10 11" key="1">
    <citation type="submission" date="2019-01" db="EMBL/GenBank/DDBJ databases">
        <title>Sinorhodobacter populi sp. nov. isolated from the symptomatic bark tissue of Populus euramericana canker.</title>
        <authorList>
            <person name="Xu G."/>
        </authorList>
    </citation>
    <scope>NUCLEOTIDE SEQUENCE [LARGE SCALE GENOMIC DNA]</scope>
    <source>
        <strain evidence="10 11">SK2B-1</strain>
    </source>
</reference>
<feature type="transmembrane region" description="Helical" evidence="8">
    <location>
        <begin position="70"/>
        <end position="90"/>
    </location>
</feature>
<comment type="subcellular location">
    <subcellularLocation>
        <location evidence="1 8">Cell membrane</location>
        <topology evidence="1 8">Multi-pass membrane protein</topology>
    </subcellularLocation>
</comment>
<evidence type="ECO:0000313" key="11">
    <source>
        <dbReference type="Proteomes" id="UP000284476"/>
    </source>
</evidence>
<evidence type="ECO:0000256" key="5">
    <source>
        <dbReference type="ARBA" id="ARBA00022692"/>
    </source>
</evidence>
<dbReference type="SUPFAM" id="SSF161098">
    <property type="entry name" value="MetI-like"/>
    <property type="match status" value="1"/>
</dbReference>
<evidence type="ECO:0000256" key="1">
    <source>
        <dbReference type="ARBA" id="ARBA00004651"/>
    </source>
</evidence>
<feature type="transmembrane region" description="Helical" evidence="8">
    <location>
        <begin position="250"/>
        <end position="276"/>
    </location>
</feature>
<feature type="domain" description="ABC transmembrane type-1" evidence="9">
    <location>
        <begin position="64"/>
        <end position="272"/>
    </location>
</feature>
<feature type="transmembrane region" description="Helical" evidence="8">
    <location>
        <begin position="145"/>
        <end position="172"/>
    </location>
</feature>
<evidence type="ECO:0000256" key="3">
    <source>
        <dbReference type="ARBA" id="ARBA00022448"/>
    </source>
</evidence>
<feature type="transmembrane region" description="Helical" evidence="8">
    <location>
        <begin position="208"/>
        <end position="230"/>
    </location>
</feature>
<feature type="transmembrane region" description="Helical" evidence="8">
    <location>
        <begin position="102"/>
        <end position="125"/>
    </location>
</feature>
<name>A0A443J780_9RHOB</name>
<keyword evidence="4" id="KW-1003">Cell membrane</keyword>
<evidence type="ECO:0000256" key="6">
    <source>
        <dbReference type="ARBA" id="ARBA00022989"/>
    </source>
</evidence>
<dbReference type="EMBL" id="SAUZ01000048">
    <property type="protein sequence ID" value="RWR16263.1"/>
    <property type="molecule type" value="Genomic_DNA"/>
</dbReference>
<keyword evidence="7 8" id="KW-0472">Membrane</keyword>
<accession>A0A443J780</accession>
<feature type="transmembrane region" description="Helical" evidence="8">
    <location>
        <begin position="12"/>
        <end position="35"/>
    </location>
</feature>